<evidence type="ECO:0000256" key="1">
    <source>
        <dbReference type="ARBA" id="ARBA00008455"/>
    </source>
</evidence>
<dbReference type="Gene3D" id="3.90.70.10">
    <property type="entry name" value="Cysteine proteinases"/>
    <property type="match status" value="1"/>
</dbReference>
<evidence type="ECO:0000313" key="10">
    <source>
        <dbReference type="EMBL" id="RMB91168.1"/>
    </source>
</evidence>
<dbReference type="PROSITE" id="PS00639">
    <property type="entry name" value="THIOL_PROTEASE_HIS"/>
    <property type="match status" value="1"/>
</dbReference>
<evidence type="ECO:0000256" key="3">
    <source>
        <dbReference type="ARBA" id="ARBA00022801"/>
    </source>
</evidence>
<comment type="caution">
    <text evidence="10">The sequence shown here is derived from an EMBL/GenBank/DDBJ whole genome shotgun (WGS) entry which is preliminary data.</text>
</comment>
<evidence type="ECO:0000259" key="9">
    <source>
        <dbReference type="SMART" id="SM00848"/>
    </source>
</evidence>
<keyword evidence="11" id="KW-1185">Reference proteome</keyword>
<dbReference type="InterPro" id="IPR013201">
    <property type="entry name" value="Prot_inhib_I29"/>
</dbReference>
<proteinExistence type="inferred from homology"/>
<evidence type="ECO:0000256" key="7">
    <source>
        <dbReference type="SAM" id="MobiDB-lite"/>
    </source>
</evidence>
<dbReference type="InterPro" id="IPR025661">
    <property type="entry name" value="Pept_asp_AS"/>
</dbReference>
<dbReference type="InterPro" id="IPR038765">
    <property type="entry name" value="Papain-like_cys_pep_sf"/>
</dbReference>
<dbReference type="InterPro" id="IPR000169">
    <property type="entry name" value="Pept_cys_AS"/>
</dbReference>
<dbReference type="GO" id="GO:0006508">
    <property type="term" value="P:proteolysis"/>
    <property type="evidence" value="ECO:0007669"/>
    <property type="project" value="UniProtKB-KW"/>
</dbReference>
<feature type="region of interest" description="Disordered" evidence="7">
    <location>
        <begin position="1"/>
        <end position="43"/>
    </location>
</feature>
<reference evidence="10 11" key="1">
    <citation type="submission" date="2018-07" db="EMBL/GenBank/DDBJ databases">
        <title>A high quality draft genome assembly of the barn swallow (H. rustica rustica).</title>
        <authorList>
            <person name="Formenti G."/>
            <person name="Chiara M."/>
            <person name="Poveda L."/>
            <person name="Francoijs K.-J."/>
            <person name="Bonisoli-Alquati A."/>
            <person name="Canova L."/>
            <person name="Gianfranceschi L."/>
            <person name="Horner D.S."/>
            <person name="Saino N."/>
        </authorList>
    </citation>
    <scope>NUCLEOTIDE SEQUENCE [LARGE SCALE GENOMIC DNA]</scope>
    <source>
        <strain evidence="10">Chelidonia</strain>
        <tissue evidence="10">Blood</tissue>
    </source>
</reference>
<feature type="region of interest" description="Disordered" evidence="7">
    <location>
        <begin position="254"/>
        <end position="299"/>
    </location>
</feature>
<dbReference type="InterPro" id="IPR000668">
    <property type="entry name" value="Peptidase_C1A_C"/>
</dbReference>
<dbReference type="PROSITE" id="PS00139">
    <property type="entry name" value="THIOL_PROTEASE_CYS"/>
    <property type="match status" value="1"/>
</dbReference>
<comment type="similarity">
    <text evidence="1">Belongs to the peptidase C1 family.</text>
</comment>
<dbReference type="SUPFAM" id="SSF54001">
    <property type="entry name" value="Cysteine proteinases"/>
    <property type="match status" value="1"/>
</dbReference>
<dbReference type="PROSITE" id="PS00640">
    <property type="entry name" value="THIOL_PROTEASE_ASN"/>
    <property type="match status" value="1"/>
</dbReference>
<dbReference type="FunFam" id="3.90.70.10:FF:000087">
    <property type="entry name" value="Counting factor associated protein D"/>
    <property type="match status" value="1"/>
</dbReference>
<evidence type="ECO:0000256" key="5">
    <source>
        <dbReference type="ARBA" id="ARBA00023145"/>
    </source>
</evidence>
<organism evidence="10 11">
    <name type="scientific">Hirundo rustica rustica</name>
    <dbReference type="NCBI Taxonomy" id="333673"/>
    <lineage>
        <taxon>Eukaryota</taxon>
        <taxon>Metazoa</taxon>
        <taxon>Chordata</taxon>
        <taxon>Craniata</taxon>
        <taxon>Vertebrata</taxon>
        <taxon>Euteleostomi</taxon>
        <taxon>Archelosauria</taxon>
        <taxon>Archosauria</taxon>
        <taxon>Dinosauria</taxon>
        <taxon>Saurischia</taxon>
        <taxon>Theropoda</taxon>
        <taxon>Coelurosauria</taxon>
        <taxon>Aves</taxon>
        <taxon>Neognathae</taxon>
        <taxon>Neoaves</taxon>
        <taxon>Telluraves</taxon>
        <taxon>Australaves</taxon>
        <taxon>Passeriformes</taxon>
        <taxon>Sylvioidea</taxon>
        <taxon>Hirundinidae</taxon>
        <taxon>Hirundo</taxon>
    </lineage>
</organism>
<dbReference type="Pfam" id="PF08246">
    <property type="entry name" value="Inhibitor_I29"/>
    <property type="match status" value="1"/>
</dbReference>
<evidence type="ECO:0000256" key="6">
    <source>
        <dbReference type="ARBA" id="ARBA00023157"/>
    </source>
</evidence>
<dbReference type="InterPro" id="IPR025660">
    <property type="entry name" value="Pept_his_AS"/>
</dbReference>
<accession>A0A3M0IRY4</accession>
<name>A0A3M0IRY4_HIRRU</name>
<keyword evidence="3" id="KW-0378">Hydrolase</keyword>
<feature type="domain" description="Cathepsin propeptide inhibitor" evidence="9">
    <location>
        <begin position="518"/>
        <end position="574"/>
    </location>
</feature>
<protein>
    <recommendedName>
        <fullName evidence="12">Peptidase C1A papain C-terminal domain-containing protein</fullName>
    </recommendedName>
</protein>
<evidence type="ECO:0000256" key="4">
    <source>
        <dbReference type="ARBA" id="ARBA00022807"/>
    </source>
</evidence>
<dbReference type="InterPro" id="IPR013128">
    <property type="entry name" value="Peptidase_C1A"/>
</dbReference>
<dbReference type="SMART" id="SM00645">
    <property type="entry name" value="Pept_C1"/>
    <property type="match status" value="1"/>
</dbReference>
<dbReference type="Pfam" id="PF00112">
    <property type="entry name" value="Peptidase_C1"/>
    <property type="match status" value="1"/>
</dbReference>
<dbReference type="EMBL" id="QRBI01000238">
    <property type="protein sequence ID" value="RMB91168.1"/>
    <property type="molecule type" value="Genomic_DNA"/>
</dbReference>
<dbReference type="SMART" id="SM00848">
    <property type="entry name" value="Inhibitor_I29"/>
    <property type="match status" value="1"/>
</dbReference>
<keyword evidence="5" id="KW-0865">Zymogen</keyword>
<feature type="domain" description="Peptidase C1A papain C-terminal" evidence="8">
    <location>
        <begin position="602"/>
        <end position="819"/>
    </location>
</feature>
<dbReference type="InterPro" id="IPR039417">
    <property type="entry name" value="Peptidase_C1A_papain-like"/>
</dbReference>
<dbReference type="GO" id="GO:0008234">
    <property type="term" value="F:cysteine-type peptidase activity"/>
    <property type="evidence" value="ECO:0007669"/>
    <property type="project" value="UniProtKB-KW"/>
</dbReference>
<dbReference type="STRING" id="333673.A0A3M0IRY4"/>
<evidence type="ECO:0000313" key="11">
    <source>
        <dbReference type="Proteomes" id="UP000269221"/>
    </source>
</evidence>
<sequence length="821" mass="91261">MDPPLPRGSRRDRGLGRHGSPGFAQRRGCRGGSRGRAGAPAVSFPCLFGGSGSRARASPPLAPPSSPRSQQWFIVPASPAGGWITLWITPGSSPDHPWITPGSPLDHLWITPWITPGSPPDHPWVTPDHPSIIHWITLDHPWITLDHSGSLLDHSWITPGSPPDHPWNTPGSPLDHPLDHPGSPPDHPWVTPDHPSIIHWITLDHPWITLDHSGSLLDHSWITPGSPPDHPWNTPGSPLDHLWITSGSPLDHLRSPWITPDSPRSPLDPPGFPQITPGSPRRAPWGPQPARGGQGYGLSRPPPQFGSIYHVQGVIRLPYAEIEEPFEAWYNLTGNKSRIQYYGGEVITYQLAAVKPYGMRYKITPETTEKEVNTRKCFQLPGSKEDVVTAQSVFPSMKGFKFLREEYYKGRYCAVWQNVTRWAQKKNVYTLWVTNSSCGVAPVHYEMQGYNSLLGSHYDKYEIAYTDFDNSYPPSVFDLPVNETKCGELPGKAAERHVLANPMEDLVGQHRPWAHRAFHEYRRQMGRRYGSARELEHRQSVFVHNMRFVHSRNRAALPYTLALNHLADRTPQELAALRGRRSSGTPNNGLPFPTELYSGIILPESLDWRMYGAVTPVKDQAVCGSCWSFATTGAMEGALFLKTGVLTPLSQQVLIDCSWGFGNYACDGGEEWRAYEWIKKHGGIASTESYGSYKGQNGLCHYNQSEMLAKITGYVNVTSGNITAVKAAIYKHGPVAVSIDASHKTFSFYSNGIYYEPKCENTPGSLDHAVLAVGYGVLQGETYWLIKNSWSTYWGNDGYILMAMKDNNCGVATEATYPILA</sequence>
<dbReference type="OrthoDB" id="65740at2759"/>
<dbReference type="PANTHER" id="PTHR12411">
    <property type="entry name" value="CYSTEINE PROTEASE FAMILY C1-RELATED"/>
    <property type="match status" value="1"/>
</dbReference>
<evidence type="ECO:0008006" key="12">
    <source>
        <dbReference type="Google" id="ProtNLM"/>
    </source>
</evidence>
<dbReference type="CDD" id="cd02248">
    <property type="entry name" value="Peptidase_C1A"/>
    <property type="match status" value="1"/>
</dbReference>
<keyword evidence="6" id="KW-1015">Disulfide bond</keyword>
<gene>
    <name evidence="10" type="ORF">DUI87_32304</name>
</gene>
<keyword evidence="4" id="KW-0788">Thiol protease</keyword>
<dbReference type="PRINTS" id="PR00705">
    <property type="entry name" value="PAPAIN"/>
</dbReference>
<dbReference type="AlphaFoldDB" id="A0A3M0IRY4"/>
<evidence type="ECO:0000256" key="2">
    <source>
        <dbReference type="ARBA" id="ARBA00022670"/>
    </source>
</evidence>
<feature type="region of interest" description="Disordered" evidence="7">
    <location>
        <begin position="162"/>
        <end position="187"/>
    </location>
</feature>
<keyword evidence="2" id="KW-0645">Protease</keyword>
<dbReference type="Proteomes" id="UP000269221">
    <property type="component" value="Unassembled WGS sequence"/>
</dbReference>
<evidence type="ECO:0000259" key="8">
    <source>
        <dbReference type="SMART" id="SM00645"/>
    </source>
</evidence>